<dbReference type="Gene3D" id="1.10.357.10">
    <property type="entry name" value="Tetracycline Repressor, domain 2"/>
    <property type="match status" value="1"/>
</dbReference>
<evidence type="ECO:0000259" key="6">
    <source>
        <dbReference type="PROSITE" id="PS50977"/>
    </source>
</evidence>
<feature type="domain" description="HTH tetR-type" evidence="6">
    <location>
        <begin position="13"/>
        <end position="72"/>
    </location>
</feature>
<accession>A0A4R8CGZ4</accession>
<dbReference type="EMBL" id="SODP01000001">
    <property type="protein sequence ID" value="TDW74955.1"/>
    <property type="molecule type" value="Genomic_DNA"/>
</dbReference>
<dbReference type="PROSITE" id="PS50977">
    <property type="entry name" value="HTH_TETR_2"/>
    <property type="match status" value="1"/>
</dbReference>
<feature type="DNA-binding region" description="H-T-H motif" evidence="4">
    <location>
        <begin position="35"/>
        <end position="54"/>
    </location>
</feature>
<dbReference type="PANTHER" id="PTHR30055">
    <property type="entry name" value="HTH-TYPE TRANSCRIPTIONAL REGULATOR RUTR"/>
    <property type="match status" value="1"/>
</dbReference>
<evidence type="ECO:0000313" key="8">
    <source>
        <dbReference type="Proteomes" id="UP000295146"/>
    </source>
</evidence>
<keyword evidence="2 4" id="KW-0238">DNA-binding</keyword>
<evidence type="ECO:0000256" key="2">
    <source>
        <dbReference type="ARBA" id="ARBA00023125"/>
    </source>
</evidence>
<evidence type="ECO:0000256" key="3">
    <source>
        <dbReference type="ARBA" id="ARBA00023163"/>
    </source>
</evidence>
<dbReference type="InterPro" id="IPR009057">
    <property type="entry name" value="Homeodomain-like_sf"/>
</dbReference>
<evidence type="ECO:0000256" key="5">
    <source>
        <dbReference type="SAM" id="MobiDB-lite"/>
    </source>
</evidence>
<reference evidence="7 8" key="1">
    <citation type="submission" date="2019-03" db="EMBL/GenBank/DDBJ databases">
        <title>Genomic Encyclopedia of Type Strains, Phase III (KMG-III): the genomes of soil and plant-associated and newly described type strains.</title>
        <authorList>
            <person name="Whitman W."/>
        </authorList>
    </citation>
    <scope>NUCLEOTIDE SEQUENCE [LARGE SCALE GENOMIC DNA]</scope>
    <source>
        <strain evidence="7 8">VKM Ac-2573</strain>
    </source>
</reference>
<name>A0A4R8CGZ4_9ACTN</name>
<gene>
    <name evidence="7" type="ORF">EV653_0063</name>
</gene>
<dbReference type="InterPro" id="IPR049513">
    <property type="entry name" value="TetR_C_40"/>
</dbReference>
<dbReference type="Pfam" id="PF00440">
    <property type="entry name" value="TetR_N"/>
    <property type="match status" value="1"/>
</dbReference>
<keyword evidence="8" id="KW-1185">Reference proteome</keyword>
<dbReference type="InterPro" id="IPR050109">
    <property type="entry name" value="HTH-type_TetR-like_transc_reg"/>
</dbReference>
<dbReference type="InterPro" id="IPR001647">
    <property type="entry name" value="HTH_TetR"/>
</dbReference>
<dbReference type="GO" id="GO:0003700">
    <property type="term" value="F:DNA-binding transcription factor activity"/>
    <property type="evidence" value="ECO:0007669"/>
    <property type="project" value="TreeGrafter"/>
</dbReference>
<evidence type="ECO:0000256" key="4">
    <source>
        <dbReference type="PROSITE-ProRule" id="PRU00335"/>
    </source>
</evidence>
<evidence type="ECO:0000256" key="1">
    <source>
        <dbReference type="ARBA" id="ARBA00023015"/>
    </source>
</evidence>
<comment type="caution">
    <text evidence="7">The sequence shown here is derived from an EMBL/GenBank/DDBJ whole genome shotgun (WGS) entry which is preliminary data.</text>
</comment>
<keyword evidence="3" id="KW-0804">Transcription</keyword>
<dbReference type="PANTHER" id="PTHR30055:SF234">
    <property type="entry name" value="HTH-TYPE TRANSCRIPTIONAL REGULATOR BETI"/>
    <property type="match status" value="1"/>
</dbReference>
<feature type="region of interest" description="Disordered" evidence="5">
    <location>
        <begin position="213"/>
        <end position="234"/>
    </location>
</feature>
<sequence>MREPAARLNRRRAHTRAALIGAGRRLLAEDRTAVSVLEITETADVGLGSFYNHFESKQDLFDAAIEEMLEAHGRLMDAVSEGIADPAEAFTRSFRLTGRLHRRYPGASRVLLNHGTRVLVSDHGLAPRALRDITAATAAGRFTVPDADVALVAAAGAMLALGQLLHDQADRNAEQATDQLTENLLRMFGLPPDQAVDLCHRPLPDVDHVVGRCPTGPPGRHPSRFARGRPTPNP</sequence>
<dbReference type="Proteomes" id="UP000295146">
    <property type="component" value="Unassembled WGS sequence"/>
</dbReference>
<keyword evidence="1" id="KW-0805">Transcription regulation</keyword>
<evidence type="ECO:0000313" key="7">
    <source>
        <dbReference type="EMBL" id="TDW74955.1"/>
    </source>
</evidence>
<proteinExistence type="predicted"/>
<dbReference type="SUPFAM" id="SSF46689">
    <property type="entry name" value="Homeodomain-like"/>
    <property type="match status" value="1"/>
</dbReference>
<dbReference type="AlphaFoldDB" id="A0A4R8CGZ4"/>
<dbReference type="Pfam" id="PF21306">
    <property type="entry name" value="TetR_C_40"/>
    <property type="match status" value="1"/>
</dbReference>
<organism evidence="7 8">
    <name type="scientific">Kribbella pratensis</name>
    <dbReference type="NCBI Taxonomy" id="2512112"/>
    <lineage>
        <taxon>Bacteria</taxon>
        <taxon>Bacillati</taxon>
        <taxon>Actinomycetota</taxon>
        <taxon>Actinomycetes</taxon>
        <taxon>Propionibacteriales</taxon>
        <taxon>Kribbellaceae</taxon>
        <taxon>Kribbella</taxon>
    </lineage>
</organism>
<dbReference type="GO" id="GO:0000976">
    <property type="term" value="F:transcription cis-regulatory region binding"/>
    <property type="evidence" value="ECO:0007669"/>
    <property type="project" value="TreeGrafter"/>
</dbReference>
<protein>
    <submittedName>
        <fullName evidence="7">TetR family transcriptional regulator</fullName>
    </submittedName>
</protein>
<dbReference type="RefSeq" id="WP_134096791.1">
    <property type="nucleotide sequence ID" value="NZ_SODP01000001.1"/>
</dbReference>
<dbReference type="OrthoDB" id="3481545at2"/>